<organism evidence="2">
    <name type="scientific">mine drainage metagenome</name>
    <dbReference type="NCBI Taxonomy" id="410659"/>
    <lineage>
        <taxon>unclassified sequences</taxon>
        <taxon>metagenomes</taxon>
        <taxon>ecological metagenomes</taxon>
    </lineage>
</organism>
<proteinExistence type="predicted"/>
<protein>
    <submittedName>
        <fullName evidence="2">Uncharacterized protein</fullName>
    </submittedName>
</protein>
<sequence>MLCKTGKNRIFHTFAFSLRIFAPKCNPDEGARSLDHPVSFFLDPLGHESAKSRCIRLETDLGIGWSCGGEGETLVIDGDAHGPRGAKPGLEDGGGGERVVEDGRGRVVPRMGGPLRIEQSELIGERIGGGEELEARGERERYLRGVEREEKDGHTCGKDLLRSWRVLKDVPFRAGRRRFAARRVVAAPDGATHHDDSFQLVEGFRAALAGCGNVEQRSDGKERNLARMGLNGGEQGSDRIGVWPRRKSLGVGTLGEHIGGLGGQPGSDRNGRRARSGEEAIKKTIHQARACFGIAKGGRDAQNPDLGAFEQQRESKGIVDVVADVGVDPDKLRGTLESGWLTFLQGLRRGGMDGDYHNANSHQGCNPAKSLRGASHVSSQGIPPDAVHDRACYRISSGAKFAPPRIAILPR</sequence>
<reference evidence="2" key="1">
    <citation type="submission" date="2009-10" db="EMBL/GenBank/DDBJ databases">
        <title>Diversity of trophic interactions inside an arsenic-rich microbial ecosystem.</title>
        <authorList>
            <person name="Bertin P.N."/>
            <person name="Heinrich-Salmeron A."/>
            <person name="Pelletier E."/>
            <person name="Goulhen-Chollet F."/>
            <person name="Arsene-Ploetze F."/>
            <person name="Gallien S."/>
            <person name="Calteau A."/>
            <person name="Vallenet D."/>
            <person name="Casiot C."/>
            <person name="Chane-Woon-Ming B."/>
            <person name="Giloteaux L."/>
            <person name="Barakat M."/>
            <person name="Bonnefoy V."/>
            <person name="Bruneel O."/>
            <person name="Chandler M."/>
            <person name="Cleiss J."/>
            <person name="Duran R."/>
            <person name="Elbaz-Poulichet F."/>
            <person name="Fonknechten N."/>
            <person name="Lauga B."/>
            <person name="Mornico D."/>
            <person name="Ortet P."/>
            <person name="Schaeffer C."/>
            <person name="Siguier P."/>
            <person name="Alexander Thil Smith A."/>
            <person name="Van Dorsselaer A."/>
            <person name="Weissenbach J."/>
            <person name="Medigue C."/>
            <person name="Le Paslier D."/>
        </authorList>
    </citation>
    <scope>NUCLEOTIDE SEQUENCE</scope>
</reference>
<name>E6PYA2_9ZZZZ</name>
<evidence type="ECO:0000256" key="1">
    <source>
        <dbReference type="SAM" id="MobiDB-lite"/>
    </source>
</evidence>
<dbReference type="EMBL" id="CABN01000067">
    <property type="protein sequence ID" value="CBH99911.1"/>
    <property type="molecule type" value="Genomic_DNA"/>
</dbReference>
<comment type="caution">
    <text evidence="2">The sequence shown here is derived from an EMBL/GenBank/DDBJ whole genome shotgun (WGS) entry which is preliminary data.</text>
</comment>
<gene>
    <name evidence="2" type="ORF">CARN3_0877</name>
</gene>
<feature type="region of interest" description="Disordered" evidence="1">
    <location>
        <begin position="77"/>
        <end position="97"/>
    </location>
</feature>
<feature type="region of interest" description="Disordered" evidence="1">
    <location>
        <begin position="256"/>
        <end position="276"/>
    </location>
</feature>
<accession>E6PYA2</accession>
<dbReference type="AlphaFoldDB" id="E6PYA2"/>
<evidence type="ECO:0000313" key="2">
    <source>
        <dbReference type="EMBL" id="CBH99911.1"/>
    </source>
</evidence>